<name>A0ABV6A279_9PSEU</name>
<dbReference type="PROSITE" id="PS51819">
    <property type="entry name" value="VOC"/>
    <property type="match status" value="1"/>
</dbReference>
<evidence type="ECO:0000313" key="3">
    <source>
        <dbReference type="Proteomes" id="UP001589693"/>
    </source>
</evidence>
<dbReference type="SUPFAM" id="SSF54593">
    <property type="entry name" value="Glyoxalase/Bleomycin resistance protein/Dihydroxybiphenyl dioxygenase"/>
    <property type="match status" value="1"/>
</dbReference>
<dbReference type="Proteomes" id="UP001589693">
    <property type="component" value="Unassembled WGS sequence"/>
</dbReference>
<dbReference type="InterPro" id="IPR029068">
    <property type="entry name" value="Glyas_Bleomycin-R_OHBP_Dase"/>
</dbReference>
<dbReference type="Pfam" id="PF00903">
    <property type="entry name" value="Glyoxalase"/>
    <property type="match status" value="1"/>
</dbReference>
<keyword evidence="3" id="KW-1185">Reference proteome</keyword>
<dbReference type="PANTHER" id="PTHR34109">
    <property type="entry name" value="BNAUNNG04460D PROTEIN-RELATED"/>
    <property type="match status" value="1"/>
</dbReference>
<sequence>MTTETTRPAALHAYFSYRDAPAALRWLERAFGFETTSEFPDDKGGIMHAELRREDVAIIVFSDDGAGYDRCEQRGPTVGHGAYISVASKEAVDALYASAVAGGATVVWKPEATEWGNYRFRVLDPEGYEWTFGIHRPGLSSNGG</sequence>
<organism evidence="2 3">
    <name type="scientific">Allokutzneria oryzae</name>
    <dbReference type="NCBI Taxonomy" id="1378989"/>
    <lineage>
        <taxon>Bacteria</taxon>
        <taxon>Bacillati</taxon>
        <taxon>Actinomycetota</taxon>
        <taxon>Actinomycetes</taxon>
        <taxon>Pseudonocardiales</taxon>
        <taxon>Pseudonocardiaceae</taxon>
        <taxon>Allokutzneria</taxon>
    </lineage>
</organism>
<protein>
    <submittedName>
        <fullName evidence="2">VOC family protein</fullName>
    </submittedName>
</protein>
<dbReference type="InterPro" id="IPR004360">
    <property type="entry name" value="Glyas_Fos-R_dOase_dom"/>
</dbReference>
<proteinExistence type="predicted"/>
<dbReference type="InterPro" id="IPR037523">
    <property type="entry name" value="VOC_core"/>
</dbReference>
<dbReference type="Gene3D" id="3.30.720.110">
    <property type="match status" value="1"/>
</dbReference>
<comment type="caution">
    <text evidence="2">The sequence shown here is derived from an EMBL/GenBank/DDBJ whole genome shotgun (WGS) entry which is preliminary data.</text>
</comment>
<feature type="domain" description="VOC" evidence="1">
    <location>
        <begin position="9"/>
        <end position="135"/>
    </location>
</feature>
<dbReference type="EMBL" id="JBHLZU010000018">
    <property type="protein sequence ID" value="MFB9906364.1"/>
    <property type="molecule type" value="Genomic_DNA"/>
</dbReference>
<dbReference type="Gene3D" id="3.30.720.120">
    <property type="match status" value="1"/>
</dbReference>
<dbReference type="RefSeq" id="WP_377854553.1">
    <property type="nucleotide sequence ID" value="NZ_JBHLZU010000018.1"/>
</dbReference>
<accession>A0ABV6A279</accession>
<reference evidence="2 3" key="1">
    <citation type="submission" date="2024-09" db="EMBL/GenBank/DDBJ databases">
        <authorList>
            <person name="Sun Q."/>
            <person name="Mori K."/>
        </authorList>
    </citation>
    <scope>NUCLEOTIDE SEQUENCE [LARGE SCALE GENOMIC DNA]</scope>
    <source>
        <strain evidence="2 3">TBRC 7907</strain>
    </source>
</reference>
<gene>
    <name evidence="2" type="ORF">ACFFQA_20720</name>
</gene>
<evidence type="ECO:0000259" key="1">
    <source>
        <dbReference type="PROSITE" id="PS51819"/>
    </source>
</evidence>
<evidence type="ECO:0000313" key="2">
    <source>
        <dbReference type="EMBL" id="MFB9906364.1"/>
    </source>
</evidence>